<name>A0A7W3TSW4_9LACO</name>
<comment type="caution">
    <text evidence="1">The sequence shown here is derived from an EMBL/GenBank/DDBJ whole genome shotgun (WGS) entry which is preliminary data.</text>
</comment>
<proteinExistence type="predicted"/>
<organism evidence="1 2">
    <name type="scientific">Limosilactobacillus albertensis</name>
    <dbReference type="NCBI Taxonomy" id="2759752"/>
    <lineage>
        <taxon>Bacteria</taxon>
        <taxon>Bacillati</taxon>
        <taxon>Bacillota</taxon>
        <taxon>Bacilli</taxon>
        <taxon>Lactobacillales</taxon>
        <taxon>Lactobacillaceae</taxon>
        <taxon>Limosilactobacillus</taxon>
    </lineage>
</organism>
<gene>
    <name evidence="1" type="ORF">H5S40_07970</name>
</gene>
<dbReference type="EMBL" id="JACIVC010000061">
    <property type="protein sequence ID" value="MBB1070086.1"/>
    <property type="molecule type" value="Genomic_DNA"/>
</dbReference>
<accession>A0A7W3TSW4</accession>
<evidence type="ECO:0000313" key="1">
    <source>
        <dbReference type="EMBL" id="MBB1070086.1"/>
    </source>
</evidence>
<keyword evidence="2" id="KW-1185">Reference proteome</keyword>
<protein>
    <submittedName>
        <fullName evidence="1">Uncharacterized protein</fullName>
    </submittedName>
</protein>
<dbReference type="RefSeq" id="WP_182598577.1">
    <property type="nucleotide sequence ID" value="NZ_JACIVC010000061.1"/>
</dbReference>
<evidence type="ECO:0000313" key="2">
    <source>
        <dbReference type="Proteomes" id="UP000518316"/>
    </source>
</evidence>
<reference evidence="1 2" key="1">
    <citation type="submission" date="2020-07" db="EMBL/GenBank/DDBJ databases">
        <title>Description of Limosilactobacillus balticus sp. nov., Limosilactobacillus agrestis sp. nov., Limosilactobacillus albertensis sp. nov., Limosilactobacillus rudii sp. nov., Limosilactobacillus fastidiosus sp. nov., five novel Limosilactobacillus species isolated from the vertebrate gastrointestinal tract, and proposal of 6 subspecies of Limosilactobacillus reuteri adapted to the gastrointestinal tract of specific vertebrate hosts.</title>
        <authorList>
            <person name="Li F."/>
            <person name="Cheng C."/>
            <person name="Zheng J."/>
            <person name="Quevedo R.M."/>
            <person name="Li J."/>
            <person name="Roos S."/>
            <person name="Gaenzle M.G."/>
            <person name="Walter J."/>
        </authorList>
    </citation>
    <scope>NUCLEOTIDE SEQUENCE [LARGE SCALE GENOMIC DNA]</scope>
    <source>
        <strain evidence="1 2">RRLNB_1_1</strain>
    </source>
</reference>
<sequence>MAVTIVIVLLIVIYATYKENTDSSSTQPTSRQQYKVIGKESLHKQDIESNNSEKIPLHSKNNRYNFTGYVTDINWYNTKDSQLQCWLTIVSGEQEKEMSKYIKKDMIGTLQQYKAIKINDYVHVTYVLRKGYKNIKTLRVLKTGKLWNL</sequence>
<dbReference type="Proteomes" id="UP000518316">
    <property type="component" value="Unassembled WGS sequence"/>
</dbReference>
<dbReference type="AlphaFoldDB" id="A0A7W3TSW4"/>